<keyword evidence="2" id="KW-0472">Membrane</keyword>
<keyword evidence="2" id="KW-1133">Transmembrane helix</keyword>
<sequence>MNDLIDKVPRYVRYDFLMVLLGVLVAYFLFTNDKVYNEQTLKILFSIISASCLIYGLLEMKENYEKDKELQEMEREYQKRKKEQELLTLRKHP</sequence>
<dbReference type="EMBL" id="MHIB01000038">
    <property type="protein sequence ID" value="OGY43317.1"/>
    <property type="molecule type" value="Genomic_DNA"/>
</dbReference>
<reference evidence="3 4" key="1">
    <citation type="journal article" date="2016" name="Nat. Commun.">
        <title>Thousands of microbial genomes shed light on interconnected biogeochemical processes in an aquifer system.</title>
        <authorList>
            <person name="Anantharaman K."/>
            <person name="Brown C.T."/>
            <person name="Hug L.A."/>
            <person name="Sharon I."/>
            <person name="Castelle C.J."/>
            <person name="Probst A.J."/>
            <person name="Thomas B.C."/>
            <person name="Singh A."/>
            <person name="Wilkins M.J."/>
            <person name="Karaoz U."/>
            <person name="Brodie E.L."/>
            <person name="Williams K.H."/>
            <person name="Hubbard S.S."/>
            <person name="Banfield J.F."/>
        </authorList>
    </citation>
    <scope>NUCLEOTIDE SEQUENCE [LARGE SCALE GENOMIC DNA]</scope>
</reference>
<keyword evidence="1" id="KW-0175">Coiled coil</keyword>
<protein>
    <submittedName>
        <fullName evidence="3">Uncharacterized protein</fullName>
    </submittedName>
</protein>
<dbReference type="STRING" id="1797532.A2729_05350"/>
<evidence type="ECO:0000256" key="1">
    <source>
        <dbReference type="SAM" id="Coils"/>
    </source>
</evidence>
<feature type="transmembrane region" description="Helical" evidence="2">
    <location>
        <begin position="42"/>
        <end position="58"/>
    </location>
</feature>
<accession>A0A1G1XVI5</accession>
<proteinExistence type="predicted"/>
<keyword evidence="2" id="KW-0812">Transmembrane</keyword>
<evidence type="ECO:0000313" key="4">
    <source>
        <dbReference type="Proteomes" id="UP000178930"/>
    </source>
</evidence>
<gene>
    <name evidence="3" type="ORF">A2729_05350</name>
</gene>
<dbReference type="AlphaFoldDB" id="A0A1G1XVI5"/>
<organism evidence="3 4">
    <name type="scientific">Candidatus Buchananbacteria bacterium RIFCSPHIGHO2_01_FULL_39_14</name>
    <dbReference type="NCBI Taxonomy" id="1797532"/>
    <lineage>
        <taxon>Bacteria</taxon>
        <taxon>Candidatus Buchananiibacteriota</taxon>
    </lineage>
</organism>
<dbReference type="Proteomes" id="UP000178930">
    <property type="component" value="Unassembled WGS sequence"/>
</dbReference>
<evidence type="ECO:0000256" key="2">
    <source>
        <dbReference type="SAM" id="Phobius"/>
    </source>
</evidence>
<feature type="transmembrane region" description="Helical" evidence="2">
    <location>
        <begin position="12"/>
        <end position="30"/>
    </location>
</feature>
<comment type="caution">
    <text evidence="3">The sequence shown here is derived from an EMBL/GenBank/DDBJ whole genome shotgun (WGS) entry which is preliminary data.</text>
</comment>
<evidence type="ECO:0000313" key="3">
    <source>
        <dbReference type="EMBL" id="OGY43317.1"/>
    </source>
</evidence>
<feature type="coiled-coil region" evidence="1">
    <location>
        <begin position="61"/>
        <end position="90"/>
    </location>
</feature>
<name>A0A1G1XVI5_9BACT</name>